<organism evidence="1 2">
    <name type="scientific">Caerostris extrusa</name>
    <name type="common">Bark spider</name>
    <name type="synonym">Caerostris bankana</name>
    <dbReference type="NCBI Taxonomy" id="172846"/>
    <lineage>
        <taxon>Eukaryota</taxon>
        <taxon>Metazoa</taxon>
        <taxon>Ecdysozoa</taxon>
        <taxon>Arthropoda</taxon>
        <taxon>Chelicerata</taxon>
        <taxon>Arachnida</taxon>
        <taxon>Araneae</taxon>
        <taxon>Araneomorphae</taxon>
        <taxon>Entelegynae</taxon>
        <taxon>Araneoidea</taxon>
        <taxon>Araneidae</taxon>
        <taxon>Caerostris</taxon>
    </lineage>
</organism>
<sequence length="106" mass="11876">MTSGGRDTLGHSCSLQEISKSVPFPTILFAAEYLMSVWESPLQEFRFVCSHYSSSSSRMKIWAGGSSGLYFFSYASLKSSTAFVTFSKSLGKIKFFILTIFRMTHL</sequence>
<keyword evidence="2" id="KW-1185">Reference proteome</keyword>
<name>A0AAV4WMJ4_CAEEX</name>
<evidence type="ECO:0000313" key="1">
    <source>
        <dbReference type="EMBL" id="GIY83548.1"/>
    </source>
</evidence>
<proteinExistence type="predicted"/>
<protein>
    <submittedName>
        <fullName evidence="1">Uncharacterized protein</fullName>
    </submittedName>
</protein>
<comment type="caution">
    <text evidence="1">The sequence shown here is derived from an EMBL/GenBank/DDBJ whole genome shotgun (WGS) entry which is preliminary data.</text>
</comment>
<gene>
    <name evidence="1" type="ORF">CEXT_588161</name>
</gene>
<reference evidence="1 2" key="1">
    <citation type="submission" date="2021-06" db="EMBL/GenBank/DDBJ databases">
        <title>Caerostris extrusa draft genome.</title>
        <authorList>
            <person name="Kono N."/>
            <person name="Arakawa K."/>
        </authorList>
    </citation>
    <scope>NUCLEOTIDE SEQUENCE [LARGE SCALE GENOMIC DNA]</scope>
</reference>
<dbReference type="EMBL" id="BPLR01016399">
    <property type="protein sequence ID" value="GIY83548.1"/>
    <property type="molecule type" value="Genomic_DNA"/>
</dbReference>
<dbReference type="AlphaFoldDB" id="A0AAV4WMJ4"/>
<evidence type="ECO:0000313" key="2">
    <source>
        <dbReference type="Proteomes" id="UP001054945"/>
    </source>
</evidence>
<dbReference type="Proteomes" id="UP001054945">
    <property type="component" value="Unassembled WGS sequence"/>
</dbReference>
<accession>A0AAV4WMJ4</accession>